<proteinExistence type="predicted"/>
<dbReference type="AlphaFoldDB" id="A0A6S7B6X1"/>
<gene>
    <name evidence="1" type="ORF">LMG28614_02994</name>
</gene>
<dbReference type="EMBL" id="CADIKK010000012">
    <property type="protein sequence ID" value="CAB3789762.1"/>
    <property type="molecule type" value="Genomic_DNA"/>
</dbReference>
<evidence type="ECO:0000313" key="2">
    <source>
        <dbReference type="Proteomes" id="UP000494365"/>
    </source>
</evidence>
<dbReference type="Proteomes" id="UP000494365">
    <property type="component" value="Unassembled WGS sequence"/>
</dbReference>
<accession>A0A6S7B6X1</accession>
<protein>
    <submittedName>
        <fullName evidence="1">Uncharacterized protein</fullName>
    </submittedName>
</protein>
<keyword evidence="2" id="KW-1185">Reference proteome</keyword>
<name>A0A6S7B6X1_9BURK</name>
<evidence type="ECO:0000313" key="1">
    <source>
        <dbReference type="EMBL" id="CAB3789762.1"/>
    </source>
</evidence>
<organism evidence="1 2">
    <name type="scientific">Paraburkholderia ultramafica</name>
    <dbReference type="NCBI Taxonomy" id="1544867"/>
    <lineage>
        <taxon>Bacteria</taxon>
        <taxon>Pseudomonadati</taxon>
        <taxon>Pseudomonadota</taxon>
        <taxon>Betaproteobacteria</taxon>
        <taxon>Burkholderiales</taxon>
        <taxon>Burkholderiaceae</taxon>
        <taxon>Paraburkholderia</taxon>
    </lineage>
</organism>
<sequence>MKLERIWNLVAAVAAVLTVTALGAAYSMIYANAD</sequence>
<reference evidence="1 2" key="1">
    <citation type="submission" date="2020-04" db="EMBL/GenBank/DDBJ databases">
        <authorList>
            <person name="De Canck E."/>
        </authorList>
    </citation>
    <scope>NUCLEOTIDE SEQUENCE [LARGE SCALE GENOMIC DNA]</scope>
    <source>
        <strain evidence="1 2">LMG 28614</strain>
    </source>
</reference>